<feature type="domain" description="AdoMet activation" evidence="2">
    <location>
        <begin position="172"/>
        <end position="226"/>
    </location>
</feature>
<dbReference type="InterPro" id="IPR004223">
    <property type="entry name" value="VitB12-dep_Met_synth_activ_dom"/>
</dbReference>
<sequence length="226" mass="25329">MTRTGPARLLKVAPAQLLPLLDRSALFRRRWQMLPPGPNRTAQLKAGRTLKELWQATLKEKLWQPRGLVRLCDACAGTRGLLLYSPGATRPIAELMLAARFFGRAGTARFRAAVQIVTVGPKIVEACRQLARTGDVARQFLLHGLAAELTEALANFAEKTAARTLELPLSRRVSPGYPVWPDLTEQKKLFRLLRPSRIGLRLTAAFQIVPEYSTSALVLPRWFERR</sequence>
<organism evidence="3">
    <name type="scientific">candidate division WOR-3 bacterium</name>
    <dbReference type="NCBI Taxonomy" id="2052148"/>
    <lineage>
        <taxon>Bacteria</taxon>
        <taxon>Bacteria division WOR-3</taxon>
    </lineage>
</organism>
<reference evidence="3" key="1">
    <citation type="journal article" date="2020" name="mSystems">
        <title>Genome- and Community-Level Interaction Insights into Carbon Utilization and Element Cycling Functions of Hydrothermarchaeota in Hydrothermal Sediment.</title>
        <authorList>
            <person name="Zhou Z."/>
            <person name="Liu Y."/>
            <person name="Xu W."/>
            <person name="Pan J."/>
            <person name="Luo Z.H."/>
            <person name="Li M."/>
        </authorList>
    </citation>
    <scope>NUCLEOTIDE SEQUENCE [LARGE SCALE GENOMIC DNA]</scope>
    <source>
        <strain evidence="3">SpSt-488</strain>
    </source>
</reference>
<accession>A0A7C4GJQ2</accession>
<protein>
    <recommendedName>
        <fullName evidence="2">AdoMet activation domain-containing protein</fullName>
    </recommendedName>
</protein>
<dbReference type="Pfam" id="PF02965">
    <property type="entry name" value="Met_synt_B12"/>
    <property type="match status" value="1"/>
</dbReference>
<evidence type="ECO:0000256" key="1">
    <source>
        <dbReference type="PROSITE-ProRule" id="PRU00346"/>
    </source>
</evidence>
<dbReference type="AlphaFoldDB" id="A0A7C4GJQ2"/>
<evidence type="ECO:0000259" key="2">
    <source>
        <dbReference type="PROSITE" id="PS50974"/>
    </source>
</evidence>
<keyword evidence="1" id="KW-0489">Methyltransferase</keyword>
<dbReference type="GO" id="GO:0008705">
    <property type="term" value="F:methionine synthase activity"/>
    <property type="evidence" value="ECO:0007669"/>
    <property type="project" value="InterPro"/>
</dbReference>
<comment type="caution">
    <text evidence="3">The sequence shown here is derived from an EMBL/GenBank/DDBJ whole genome shotgun (WGS) entry which is preliminary data.</text>
</comment>
<gene>
    <name evidence="3" type="ORF">ENS41_08055</name>
</gene>
<proteinExistence type="predicted"/>
<keyword evidence="1" id="KW-0808">Transferase</keyword>
<dbReference type="PROSITE" id="PS50974">
    <property type="entry name" value="ADOMET_ACTIVATION"/>
    <property type="match status" value="1"/>
</dbReference>
<dbReference type="EMBL" id="DSUT01000170">
    <property type="protein sequence ID" value="HGK28879.1"/>
    <property type="molecule type" value="Genomic_DNA"/>
</dbReference>
<name>A0A7C4GJQ2_UNCW3</name>
<dbReference type="GO" id="GO:0032259">
    <property type="term" value="P:methylation"/>
    <property type="evidence" value="ECO:0007669"/>
    <property type="project" value="UniProtKB-KW"/>
</dbReference>
<dbReference type="SUPFAM" id="SSF56507">
    <property type="entry name" value="Methionine synthase activation domain-like"/>
    <property type="match status" value="1"/>
</dbReference>
<evidence type="ECO:0000313" key="3">
    <source>
        <dbReference type="EMBL" id="HGK28879.1"/>
    </source>
</evidence>
<dbReference type="Gene3D" id="3.10.196.10">
    <property type="entry name" value="Vitamin B12-dependent methionine synthase, activation domain"/>
    <property type="match status" value="1"/>
</dbReference>
<dbReference type="InterPro" id="IPR037010">
    <property type="entry name" value="VitB12-dep_Met_synth_activ_sf"/>
</dbReference>